<dbReference type="SFLD" id="SFLDG01126">
    <property type="entry name" value="C1.2:_Nucleotidase_Like"/>
    <property type="match status" value="1"/>
</dbReference>
<evidence type="ECO:0000256" key="1">
    <source>
        <dbReference type="ARBA" id="ARBA00009589"/>
    </source>
</evidence>
<organism evidence="2 3">
    <name type="scientific">Ravibacter arvi</name>
    <dbReference type="NCBI Taxonomy" id="2051041"/>
    <lineage>
        <taxon>Bacteria</taxon>
        <taxon>Pseudomonadati</taxon>
        <taxon>Bacteroidota</taxon>
        <taxon>Cytophagia</taxon>
        <taxon>Cytophagales</taxon>
        <taxon>Spirosomataceae</taxon>
        <taxon>Ravibacter</taxon>
    </lineage>
</organism>
<protein>
    <submittedName>
        <fullName evidence="2">5'-3'-deoxyribonucleotidase</fullName>
    </submittedName>
</protein>
<dbReference type="RefSeq" id="WP_345030023.1">
    <property type="nucleotide sequence ID" value="NZ_BAABEY010000025.1"/>
</dbReference>
<name>A0ABP8M1Z4_9BACT</name>
<dbReference type="Proteomes" id="UP001501508">
    <property type="component" value="Unassembled WGS sequence"/>
</dbReference>
<dbReference type="PANTHER" id="PTHR16504:SF4">
    <property type="entry name" value="5'(3')-DEOXYRIBONUCLEOTIDASE"/>
    <property type="match status" value="1"/>
</dbReference>
<dbReference type="SFLD" id="SFLDS00003">
    <property type="entry name" value="Haloacid_Dehalogenase"/>
    <property type="match status" value="1"/>
</dbReference>
<accession>A0ABP8M1Z4</accession>
<dbReference type="Gene3D" id="3.40.50.1000">
    <property type="entry name" value="HAD superfamily/HAD-like"/>
    <property type="match status" value="1"/>
</dbReference>
<proteinExistence type="inferred from homology"/>
<dbReference type="EMBL" id="BAABEY010000025">
    <property type="protein sequence ID" value="GAA4441592.1"/>
    <property type="molecule type" value="Genomic_DNA"/>
</dbReference>
<dbReference type="InterPro" id="IPR023214">
    <property type="entry name" value="HAD_sf"/>
</dbReference>
<sequence>MLRIALDMDDVLADTHGKLVQIILEDFETSLTEKELNNASLKSLLHPRQYRKITEILNAPGFFRDIPVMDDAVDVVRELSKYYEIFVASAAMEFRNSLIDKFDWLDEHFPFIHWKNRVLCGDKSIIKADYLIDDHAFNLIAFSGKGILFNAAGNLDEKGFDRVMNWQEVAEKFLGNAKRTF</sequence>
<dbReference type="Gene3D" id="1.10.40.40">
    <property type="entry name" value="Deoxyribonucleotidase, domain 2"/>
    <property type="match status" value="1"/>
</dbReference>
<dbReference type="InterPro" id="IPR036412">
    <property type="entry name" value="HAD-like_sf"/>
</dbReference>
<comment type="caution">
    <text evidence="2">The sequence shown here is derived from an EMBL/GenBank/DDBJ whole genome shotgun (WGS) entry which is preliminary data.</text>
</comment>
<dbReference type="InterPro" id="IPR010708">
    <property type="entry name" value="5'(3')-deoxyribonucleotidase"/>
</dbReference>
<dbReference type="PANTHER" id="PTHR16504">
    <property type="entry name" value="5'(3')-DEOXYRIBONUCLEOTIDASE"/>
    <property type="match status" value="1"/>
</dbReference>
<evidence type="ECO:0000313" key="2">
    <source>
        <dbReference type="EMBL" id="GAA4441592.1"/>
    </source>
</evidence>
<reference evidence="3" key="1">
    <citation type="journal article" date="2019" name="Int. J. Syst. Evol. Microbiol.">
        <title>The Global Catalogue of Microorganisms (GCM) 10K type strain sequencing project: providing services to taxonomists for standard genome sequencing and annotation.</title>
        <authorList>
            <consortium name="The Broad Institute Genomics Platform"/>
            <consortium name="The Broad Institute Genome Sequencing Center for Infectious Disease"/>
            <person name="Wu L."/>
            <person name="Ma J."/>
        </authorList>
    </citation>
    <scope>NUCLEOTIDE SEQUENCE [LARGE SCALE GENOMIC DNA]</scope>
    <source>
        <strain evidence="3">JCM 31920</strain>
    </source>
</reference>
<comment type="similarity">
    <text evidence="1">Belongs to the 5'(3')-deoxyribonucleotidase family.</text>
</comment>
<gene>
    <name evidence="2" type="ORF">GCM10023091_27100</name>
</gene>
<keyword evidence="3" id="KW-1185">Reference proteome</keyword>
<dbReference type="SUPFAM" id="SSF56784">
    <property type="entry name" value="HAD-like"/>
    <property type="match status" value="1"/>
</dbReference>
<dbReference type="SFLD" id="SFLDG01146">
    <property type="entry name" value="C1.2.2"/>
    <property type="match status" value="1"/>
</dbReference>
<dbReference type="Pfam" id="PF06941">
    <property type="entry name" value="NT5C"/>
    <property type="match status" value="1"/>
</dbReference>
<evidence type="ECO:0000313" key="3">
    <source>
        <dbReference type="Proteomes" id="UP001501508"/>
    </source>
</evidence>